<feature type="domain" description="Cyclin-like" evidence="5">
    <location>
        <begin position="17"/>
        <end position="101"/>
    </location>
</feature>
<organism evidence="7 8">
    <name type="scientific">Helianthus annuus</name>
    <name type="common">Common sunflower</name>
    <dbReference type="NCBI Taxonomy" id="4232"/>
    <lineage>
        <taxon>Eukaryota</taxon>
        <taxon>Viridiplantae</taxon>
        <taxon>Streptophyta</taxon>
        <taxon>Embryophyta</taxon>
        <taxon>Tracheophyta</taxon>
        <taxon>Spermatophyta</taxon>
        <taxon>Magnoliopsida</taxon>
        <taxon>eudicotyledons</taxon>
        <taxon>Gunneridae</taxon>
        <taxon>Pentapetalae</taxon>
        <taxon>asterids</taxon>
        <taxon>campanulids</taxon>
        <taxon>Asterales</taxon>
        <taxon>Asteraceae</taxon>
        <taxon>Asteroideae</taxon>
        <taxon>Heliantheae alliance</taxon>
        <taxon>Heliantheae</taxon>
        <taxon>Helianthus</taxon>
    </lineage>
</organism>
<accession>A0A251T502</accession>
<dbReference type="GO" id="GO:0000082">
    <property type="term" value="P:G1/S transition of mitotic cell cycle"/>
    <property type="evidence" value="ECO:0000318"/>
    <property type="project" value="GO_Central"/>
</dbReference>
<keyword evidence="1" id="KW-0132">Cell division</keyword>
<name>A0A251T502_HELAN</name>
<dbReference type="STRING" id="4232.A0A251T502"/>
<keyword evidence="2 4" id="KW-0195">Cyclin</keyword>
<protein>
    <submittedName>
        <fullName evidence="6 7">Cyclin</fullName>
    </submittedName>
</protein>
<evidence type="ECO:0000256" key="1">
    <source>
        <dbReference type="ARBA" id="ARBA00022618"/>
    </source>
</evidence>
<dbReference type="Pfam" id="PF00134">
    <property type="entry name" value="Cyclin_N"/>
    <property type="match status" value="1"/>
</dbReference>
<dbReference type="GO" id="GO:0051301">
    <property type="term" value="P:cell division"/>
    <property type="evidence" value="ECO:0007669"/>
    <property type="project" value="UniProtKB-KW"/>
</dbReference>
<dbReference type="OMA" id="PEANYME"/>
<dbReference type="InterPro" id="IPR039361">
    <property type="entry name" value="Cyclin"/>
</dbReference>
<dbReference type="GO" id="GO:0000307">
    <property type="term" value="C:cyclin-dependent protein kinase holoenzyme complex"/>
    <property type="evidence" value="ECO:0000318"/>
    <property type="project" value="GO_Central"/>
</dbReference>
<sequence length="107" mass="12732">MSQQRDITDRIRGILIDWLIEVHYKFELMEETLYLTVNLVDRFLPRRPVVRKNLQHVGITAMLLACKYEEVTVPIVNDFIVISDEAYTRSEVLDMVTNEHNFIYLPY</sequence>
<keyword evidence="3" id="KW-0131">Cell cycle</keyword>
<dbReference type="Gramene" id="mRNA:HanXRQr2_Chr12g0561841">
    <property type="protein sequence ID" value="mRNA:HanXRQr2_Chr12g0561841"/>
    <property type="gene ID" value="HanXRQr2_Chr12g0561841"/>
</dbReference>
<dbReference type="InParanoid" id="A0A251T502"/>
<dbReference type="InterPro" id="IPR013763">
    <property type="entry name" value="Cyclin-like_dom"/>
</dbReference>
<reference evidence="7" key="2">
    <citation type="submission" date="2017-02" db="EMBL/GenBank/DDBJ databases">
        <title>Sunflower complete genome.</title>
        <authorList>
            <person name="Langlade N."/>
            <person name="Munos S."/>
        </authorList>
    </citation>
    <scope>NUCLEOTIDE SEQUENCE [LARGE SCALE GENOMIC DNA]</scope>
    <source>
        <tissue evidence="7">Leaves</tissue>
    </source>
</reference>
<dbReference type="InterPro" id="IPR006671">
    <property type="entry name" value="Cyclin_N"/>
</dbReference>
<evidence type="ECO:0000256" key="2">
    <source>
        <dbReference type="ARBA" id="ARBA00023127"/>
    </source>
</evidence>
<dbReference type="PROSITE" id="PS00292">
    <property type="entry name" value="CYCLINS"/>
    <property type="match status" value="1"/>
</dbReference>
<dbReference type="FunFam" id="1.10.472.10:FF:000001">
    <property type="entry name" value="G2/mitotic-specific cyclin"/>
    <property type="match status" value="1"/>
</dbReference>
<dbReference type="GO" id="GO:0005737">
    <property type="term" value="C:cytoplasm"/>
    <property type="evidence" value="ECO:0000318"/>
    <property type="project" value="GO_Central"/>
</dbReference>
<dbReference type="AlphaFoldDB" id="A0A251T502"/>
<dbReference type="PANTHER" id="PTHR10177">
    <property type="entry name" value="CYCLINS"/>
    <property type="match status" value="1"/>
</dbReference>
<keyword evidence="8" id="KW-1185">Reference proteome</keyword>
<evidence type="ECO:0000259" key="5">
    <source>
        <dbReference type="SMART" id="SM00385"/>
    </source>
</evidence>
<dbReference type="InterPro" id="IPR036915">
    <property type="entry name" value="Cyclin-like_sf"/>
</dbReference>
<reference evidence="6" key="3">
    <citation type="submission" date="2020-06" db="EMBL/GenBank/DDBJ databases">
        <title>Helianthus annuus Genome sequencing and assembly Release 2.</title>
        <authorList>
            <person name="Gouzy J."/>
            <person name="Langlade N."/>
            <person name="Munos S."/>
        </authorList>
    </citation>
    <scope>NUCLEOTIDE SEQUENCE</scope>
    <source>
        <tissue evidence="6">Leaves</tissue>
    </source>
</reference>
<gene>
    <name evidence="7" type="ORF">HannXRQ_Chr12g0382291</name>
    <name evidence="6" type="ORF">HanXRQr2_Chr12g0561841</name>
</gene>
<evidence type="ECO:0000256" key="4">
    <source>
        <dbReference type="RuleBase" id="RU000383"/>
    </source>
</evidence>
<comment type="similarity">
    <text evidence="4">Belongs to the cyclin family.</text>
</comment>
<evidence type="ECO:0000313" key="8">
    <source>
        <dbReference type="Proteomes" id="UP000215914"/>
    </source>
</evidence>
<dbReference type="SMART" id="SM00385">
    <property type="entry name" value="CYCLIN"/>
    <property type="match status" value="1"/>
</dbReference>
<reference evidence="6 8" key="1">
    <citation type="journal article" date="2017" name="Nature">
        <title>The sunflower genome provides insights into oil metabolism, flowering and Asterid evolution.</title>
        <authorList>
            <person name="Badouin H."/>
            <person name="Gouzy J."/>
            <person name="Grassa C.J."/>
            <person name="Murat F."/>
            <person name="Staton S.E."/>
            <person name="Cottret L."/>
            <person name="Lelandais-Briere C."/>
            <person name="Owens G.L."/>
            <person name="Carrere S."/>
            <person name="Mayjonade B."/>
            <person name="Legrand L."/>
            <person name="Gill N."/>
            <person name="Kane N.C."/>
            <person name="Bowers J.E."/>
            <person name="Hubner S."/>
            <person name="Bellec A."/>
            <person name="Berard A."/>
            <person name="Berges H."/>
            <person name="Blanchet N."/>
            <person name="Boniface M.C."/>
            <person name="Brunel D."/>
            <person name="Catrice O."/>
            <person name="Chaidir N."/>
            <person name="Claudel C."/>
            <person name="Donnadieu C."/>
            <person name="Faraut T."/>
            <person name="Fievet G."/>
            <person name="Helmstetter N."/>
            <person name="King M."/>
            <person name="Knapp S.J."/>
            <person name="Lai Z."/>
            <person name="Le Paslier M.C."/>
            <person name="Lippi Y."/>
            <person name="Lorenzon L."/>
            <person name="Mandel J.R."/>
            <person name="Marage G."/>
            <person name="Marchand G."/>
            <person name="Marquand E."/>
            <person name="Bret-Mestries E."/>
            <person name="Morien E."/>
            <person name="Nambeesan S."/>
            <person name="Nguyen T."/>
            <person name="Pegot-Espagnet P."/>
            <person name="Pouilly N."/>
            <person name="Raftis F."/>
            <person name="Sallet E."/>
            <person name="Schiex T."/>
            <person name="Thomas J."/>
            <person name="Vandecasteele C."/>
            <person name="Vares D."/>
            <person name="Vear F."/>
            <person name="Vautrin S."/>
            <person name="Crespi M."/>
            <person name="Mangin B."/>
            <person name="Burke J.M."/>
            <person name="Salse J."/>
            <person name="Munos S."/>
            <person name="Vincourt P."/>
            <person name="Rieseberg L.H."/>
            <person name="Langlade N.B."/>
        </authorList>
    </citation>
    <scope>NUCLEOTIDE SEQUENCE [LARGE SCALE GENOMIC DNA]</scope>
    <source>
        <strain evidence="8">cv. SF193</strain>
        <tissue evidence="6">Leaves</tissue>
    </source>
</reference>
<dbReference type="EMBL" id="MNCJ02000327">
    <property type="protein sequence ID" value="KAF5779632.1"/>
    <property type="molecule type" value="Genomic_DNA"/>
</dbReference>
<proteinExistence type="inferred from homology"/>
<dbReference type="OrthoDB" id="1724557at2759"/>
<dbReference type="EMBL" id="CM007901">
    <property type="protein sequence ID" value="OTG06220.1"/>
    <property type="molecule type" value="Genomic_DNA"/>
</dbReference>
<dbReference type="InterPro" id="IPR048258">
    <property type="entry name" value="Cyclins_cyclin-box"/>
</dbReference>
<evidence type="ECO:0000256" key="3">
    <source>
        <dbReference type="ARBA" id="ARBA00023306"/>
    </source>
</evidence>
<dbReference type="Gene3D" id="1.10.472.10">
    <property type="entry name" value="Cyclin-like"/>
    <property type="match status" value="1"/>
</dbReference>
<dbReference type="GO" id="GO:0005634">
    <property type="term" value="C:nucleus"/>
    <property type="evidence" value="ECO:0000318"/>
    <property type="project" value="GO_Central"/>
</dbReference>
<dbReference type="SUPFAM" id="SSF47954">
    <property type="entry name" value="Cyclin-like"/>
    <property type="match status" value="1"/>
</dbReference>
<evidence type="ECO:0000313" key="6">
    <source>
        <dbReference type="EMBL" id="KAF5779632.1"/>
    </source>
</evidence>
<dbReference type="Proteomes" id="UP000215914">
    <property type="component" value="Chromosome 12"/>
</dbReference>
<dbReference type="GO" id="GO:0016538">
    <property type="term" value="F:cyclin-dependent protein serine/threonine kinase regulator activity"/>
    <property type="evidence" value="ECO:0000318"/>
    <property type="project" value="GO_Central"/>
</dbReference>
<evidence type="ECO:0000313" key="7">
    <source>
        <dbReference type="EMBL" id="OTG06220.1"/>
    </source>
</evidence>